<keyword evidence="2" id="KW-1185">Reference proteome</keyword>
<dbReference type="AlphaFoldDB" id="A0A914DIG4"/>
<evidence type="ECO:0000313" key="3">
    <source>
        <dbReference type="WBParaSite" id="ACRNAN_scaffold2557.g17433.t1"/>
    </source>
</evidence>
<name>A0A914DIG4_9BILA</name>
<dbReference type="WBParaSite" id="ACRNAN_scaffold2557.g17433.t1">
    <property type="protein sequence ID" value="ACRNAN_scaffold2557.g17433.t1"/>
    <property type="gene ID" value="ACRNAN_scaffold2557.g17433"/>
</dbReference>
<sequence>MEDNIIQVDHLIIIDSPSPTAELNHELTSPQISCKSSHNNDDSNHSLDEINSSYENNRYESDDDEEEDEDDVENNFYTAESLEEDENFIEAIAEYEKILAQEASEKTEWGLKSLIKLLKISINQRDYSSFLAYYNHFLTYMKFANLSYIDSVLKLAPNSAEILKNLYEITDNFYKKNQDSYSKTTYLHRMKFKYLYLLAKFYFDTKEFEKTHEIVEEMKGLCGINSSHGFLWTRVGTDTAPWEQTPLCEQTPLPNINTSQILETYAMEMLLLTEERNNPERLKFVYDKSVKLFEEWTIQSREDIHAISIVYECGGKMLMRQGLYEEARDAFRSAFVLYDNNGNFRRIWCLKSIILTNCFLEDWNWLNTEKDINRRVQPFFDQPEIVPILEFMTAYRSNDGPSMEEILEKNFREAKCSDKKFVQTHMQILLNMVKVEFSSLPQPNEIPNVILNEMFNFSIDNDLHMFVCRRWGQVICANIRSLPVPPVRYICREFPTWEIAGTSRDLFYFQDESSRHQEAMDFSFRVMRMHQLRAHAEQELCSNFDRGSKNKSQTTVDFYISNYIKELVVLITKIVEKLRLKPMRLASLRDFRGSFEKLVESPNLARLYKTLANAKMVKEQLDLRVRMAEWREDFKDFGGQFDLRTIIDLLRASDAPMLYNEIWWRFKELCGDYLTQDKLNQILQVDAQDPSEAFEIFASRQQDYIPLESEFILLPSFIFGNVLRLEIIKTIKTPRDIADHSKVTKKSPLLKSTSDTKLNSHKFNEIEMSRRYSQENYFIPKTKEDSKIILQMMDRCSSRFAIMCHYLMERKGLMRMMPGDRPGSSRCDENLYRPRQQEIEEMLSGLEKLDVIENIKTDTPHSFKKRARSVEISNVRYGINSQEISSQEISSEISTFF</sequence>
<accession>A0A914DIG4</accession>
<feature type="compositionally biased region" description="Polar residues" evidence="1">
    <location>
        <begin position="22"/>
        <end position="35"/>
    </location>
</feature>
<dbReference type="InterPro" id="IPR050871">
    <property type="entry name" value="26S_Proteasome/COP9_Components"/>
</dbReference>
<dbReference type="Proteomes" id="UP000887540">
    <property type="component" value="Unplaced"/>
</dbReference>
<organism evidence="2 3">
    <name type="scientific">Acrobeloides nanus</name>
    <dbReference type="NCBI Taxonomy" id="290746"/>
    <lineage>
        <taxon>Eukaryota</taxon>
        <taxon>Metazoa</taxon>
        <taxon>Ecdysozoa</taxon>
        <taxon>Nematoda</taxon>
        <taxon>Chromadorea</taxon>
        <taxon>Rhabditida</taxon>
        <taxon>Tylenchina</taxon>
        <taxon>Cephalobomorpha</taxon>
        <taxon>Cephaloboidea</taxon>
        <taxon>Cephalobidae</taxon>
        <taxon>Acrobeloides</taxon>
    </lineage>
</organism>
<feature type="compositionally biased region" description="Acidic residues" evidence="1">
    <location>
        <begin position="61"/>
        <end position="72"/>
    </location>
</feature>
<proteinExistence type="predicted"/>
<protein>
    <submittedName>
        <fullName evidence="3">Uncharacterized protein</fullName>
    </submittedName>
</protein>
<feature type="compositionally biased region" description="Basic and acidic residues" evidence="1">
    <location>
        <begin position="38"/>
        <end position="48"/>
    </location>
</feature>
<feature type="region of interest" description="Disordered" evidence="1">
    <location>
        <begin position="22"/>
        <end position="72"/>
    </location>
</feature>
<reference evidence="3" key="1">
    <citation type="submission" date="2022-11" db="UniProtKB">
        <authorList>
            <consortium name="WormBaseParasite"/>
        </authorList>
    </citation>
    <scope>IDENTIFICATION</scope>
</reference>
<dbReference type="Gene3D" id="1.25.40.570">
    <property type="match status" value="1"/>
</dbReference>
<evidence type="ECO:0000256" key="1">
    <source>
        <dbReference type="SAM" id="MobiDB-lite"/>
    </source>
</evidence>
<dbReference type="PANTHER" id="PTHR10678">
    <property type="entry name" value="26S PROTEASOME NON-ATPASE REGULATORY SUBUNIT 11/COP9 SIGNALOSOME COMPLEX SUBUNIT 2"/>
    <property type="match status" value="1"/>
</dbReference>
<evidence type="ECO:0000313" key="2">
    <source>
        <dbReference type="Proteomes" id="UP000887540"/>
    </source>
</evidence>